<sequence>MRTLARLTVVEARLMLREAAAPLFTVLLPIVLLVAFGLPASTRRPDPVLGGHRSIDTLIPSMSIMVAMAMVAFFMLPVVLTTYREKGVLRRLSTTPVRPAALLGAQLVMNAGVVLFATLLTMLIGVAALDMRMPDPLLVLPTLALGILGLFSLGLVIAALAATAKAATGYALAVWFPSAFFAGLWVPVEYLPAALRRIGDFTPLGAFRQAIQAAWSGEPPHALHLLVLAATFVAASTLAVRTFRTT</sequence>
<keyword evidence="6" id="KW-1003">Cell membrane</keyword>
<evidence type="ECO:0000256" key="3">
    <source>
        <dbReference type="ARBA" id="ARBA00022989"/>
    </source>
</evidence>
<feature type="transmembrane region" description="Helical" evidence="6">
    <location>
        <begin position="20"/>
        <end position="38"/>
    </location>
</feature>
<keyword evidence="6" id="KW-0813">Transport</keyword>
<comment type="caution">
    <text evidence="8">The sequence shown here is derived from an EMBL/GenBank/DDBJ whole genome shotgun (WGS) entry which is preliminary data.</text>
</comment>
<evidence type="ECO:0000313" key="9">
    <source>
        <dbReference type="Proteomes" id="UP000642070"/>
    </source>
</evidence>
<dbReference type="PROSITE" id="PS51012">
    <property type="entry name" value="ABC_TM2"/>
    <property type="match status" value="1"/>
</dbReference>
<keyword evidence="5" id="KW-0046">Antibiotic resistance</keyword>
<dbReference type="Pfam" id="PF01061">
    <property type="entry name" value="ABC2_membrane"/>
    <property type="match status" value="1"/>
</dbReference>
<keyword evidence="4 6" id="KW-0472">Membrane</keyword>
<feature type="transmembrane region" description="Helical" evidence="6">
    <location>
        <begin position="222"/>
        <end position="240"/>
    </location>
</feature>
<dbReference type="InterPro" id="IPR000412">
    <property type="entry name" value="ABC_2_transport"/>
</dbReference>
<evidence type="ECO:0000256" key="6">
    <source>
        <dbReference type="RuleBase" id="RU361157"/>
    </source>
</evidence>
<dbReference type="PRINTS" id="PR00164">
    <property type="entry name" value="ABC2TRNSPORT"/>
</dbReference>
<evidence type="ECO:0000256" key="5">
    <source>
        <dbReference type="ARBA" id="ARBA00023251"/>
    </source>
</evidence>
<organism evidence="8 9">
    <name type="scientific">Dactylosporangium sucinum</name>
    <dbReference type="NCBI Taxonomy" id="1424081"/>
    <lineage>
        <taxon>Bacteria</taxon>
        <taxon>Bacillati</taxon>
        <taxon>Actinomycetota</taxon>
        <taxon>Actinomycetes</taxon>
        <taxon>Micromonosporales</taxon>
        <taxon>Micromonosporaceae</taxon>
        <taxon>Dactylosporangium</taxon>
    </lineage>
</organism>
<feature type="transmembrane region" description="Helical" evidence="6">
    <location>
        <begin position="169"/>
        <end position="188"/>
    </location>
</feature>
<dbReference type="EMBL" id="BMPI01000026">
    <property type="protein sequence ID" value="GGM44424.1"/>
    <property type="molecule type" value="Genomic_DNA"/>
</dbReference>
<gene>
    <name evidence="8" type="ORF">GCM10007977_052550</name>
</gene>
<keyword evidence="3 6" id="KW-1133">Transmembrane helix</keyword>
<keyword evidence="2 6" id="KW-0812">Transmembrane</keyword>
<comment type="similarity">
    <text evidence="6">Belongs to the ABC-2 integral membrane protein family.</text>
</comment>
<feature type="domain" description="ABC transmembrane type-2" evidence="7">
    <location>
        <begin position="20"/>
        <end position="246"/>
    </location>
</feature>
<reference evidence="8" key="2">
    <citation type="submission" date="2020-09" db="EMBL/GenBank/DDBJ databases">
        <authorList>
            <person name="Sun Q."/>
            <person name="Ohkuma M."/>
        </authorList>
    </citation>
    <scope>NUCLEOTIDE SEQUENCE</scope>
    <source>
        <strain evidence="8">JCM 19831</strain>
    </source>
</reference>
<dbReference type="InterPro" id="IPR052902">
    <property type="entry name" value="ABC-2_transporter"/>
</dbReference>
<proteinExistence type="inferred from homology"/>
<evidence type="ECO:0000259" key="7">
    <source>
        <dbReference type="PROSITE" id="PS51012"/>
    </source>
</evidence>
<protein>
    <recommendedName>
        <fullName evidence="6">Transport permease protein</fullName>
    </recommendedName>
</protein>
<dbReference type="GO" id="GO:0043190">
    <property type="term" value="C:ATP-binding cassette (ABC) transporter complex"/>
    <property type="evidence" value="ECO:0007669"/>
    <property type="project" value="InterPro"/>
</dbReference>
<evidence type="ECO:0000256" key="1">
    <source>
        <dbReference type="ARBA" id="ARBA00004141"/>
    </source>
</evidence>
<comment type="subcellular location">
    <subcellularLocation>
        <location evidence="6">Cell membrane</location>
        <topology evidence="6">Multi-pass membrane protein</topology>
    </subcellularLocation>
    <subcellularLocation>
        <location evidence="1">Membrane</location>
        <topology evidence="1">Multi-pass membrane protein</topology>
    </subcellularLocation>
</comment>
<feature type="transmembrane region" description="Helical" evidence="6">
    <location>
        <begin position="58"/>
        <end position="80"/>
    </location>
</feature>
<accession>A0A917U0R1</accession>
<dbReference type="PANTHER" id="PTHR43027:SF2">
    <property type="entry name" value="TRANSPORT PERMEASE PROTEIN"/>
    <property type="match status" value="1"/>
</dbReference>
<dbReference type="Proteomes" id="UP000642070">
    <property type="component" value="Unassembled WGS sequence"/>
</dbReference>
<evidence type="ECO:0000313" key="8">
    <source>
        <dbReference type="EMBL" id="GGM44424.1"/>
    </source>
</evidence>
<evidence type="ECO:0000256" key="2">
    <source>
        <dbReference type="ARBA" id="ARBA00022692"/>
    </source>
</evidence>
<dbReference type="GO" id="GO:0140359">
    <property type="term" value="F:ABC-type transporter activity"/>
    <property type="evidence" value="ECO:0007669"/>
    <property type="project" value="InterPro"/>
</dbReference>
<dbReference type="InterPro" id="IPR013525">
    <property type="entry name" value="ABC2_TM"/>
</dbReference>
<dbReference type="AlphaFoldDB" id="A0A917U0R1"/>
<evidence type="ECO:0000256" key="4">
    <source>
        <dbReference type="ARBA" id="ARBA00023136"/>
    </source>
</evidence>
<keyword evidence="9" id="KW-1185">Reference proteome</keyword>
<dbReference type="PANTHER" id="PTHR43027">
    <property type="entry name" value="DOXORUBICIN RESISTANCE ABC TRANSPORTER PERMEASE PROTEIN DRRC-RELATED"/>
    <property type="match status" value="1"/>
</dbReference>
<dbReference type="InterPro" id="IPR047817">
    <property type="entry name" value="ABC2_TM_bact-type"/>
</dbReference>
<dbReference type="PIRSF" id="PIRSF006648">
    <property type="entry name" value="DrrB"/>
    <property type="match status" value="1"/>
</dbReference>
<feature type="transmembrane region" description="Helical" evidence="6">
    <location>
        <begin position="138"/>
        <end position="162"/>
    </location>
</feature>
<feature type="transmembrane region" description="Helical" evidence="6">
    <location>
        <begin position="101"/>
        <end position="126"/>
    </location>
</feature>
<name>A0A917U0R1_9ACTN</name>
<reference evidence="8" key="1">
    <citation type="journal article" date="2014" name="Int. J. Syst. Evol. Microbiol.">
        <title>Complete genome sequence of Corynebacterium casei LMG S-19264T (=DSM 44701T), isolated from a smear-ripened cheese.</title>
        <authorList>
            <consortium name="US DOE Joint Genome Institute (JGI-PGF)"/>
            <person name="Walter F."/>
            <person name="Albersmeier A."/>
            <person name="Kalinowski J."/>
            <person name="Ruckert C."/>
        </authorList>
    </citation>
    <scope>NUCLEOTIDE SEQUENCE</scope>
    <source>
        <strain evidence="8">JCM 19831</strain>
    </source>
</reference>
<dbReference type="GO" id="GO:0046677">
    <property type="term" value="P:response to antibiotic"/>
    <property type="evidence" value="ECO:0007669"/>
    <property type="project" value="UniProtKB-KW"/>
</dbReference>